<dbReference type="SUPFAM" id="SSF51569">
    <property type="entry name" value="Aldolase"/>
    <property type="match status" value="1"/>
</dbReference>
<dbReference type="NCBIfam" id="TIGR02134">
    <property type="entry name" value="transald_staph"/>
    <property type="match status" value="1"/>
</dbReference>
<keyword evidence="2" id="KW-0808">Transferase</keyword>
<proteinExistence type="predicted"/>
<dbReference type="InterPro" id="IPR011861">
    <property type="entry name" value="Transald_staph-type"/>
</dbReference>
<dbReference type="Proteomes" id="UP000254889">
    <property type="component" value="Chromosome"/>
</dbReference>
<evidence type="ECO:0000313" key="2">
    <source>
        <dbReference type="EMBL" id="AXK83776.1"/>
    </source>
</evidence>
<protein>
    <submittedName>
        <fullName evidence="2">Transaldolase</fullName>
        <ecNumber evidence="2">2.2.1.2</ecNumber>
    </submittedName>
</protein>
<dbReference type="Pfam" id="PF00923">
    <property type="entry name" value="TAL_FSA"/>
    <property type="match status" value="1"/>
</dbReference>
<dbReference type="GO" id="GO:0004801">
    <property type="term" value="F:transaldolase activity"/>
    <property type="evidence" value="ECO:0007669"/>
    <property type="project" value="UniProtKB-EC"/>
</dbReference>
<dbReference type="PANTHER" id="PTHR10683:SF40">
    <property type="entry name" value="FRUCTOSE-6-PHOSPHATE ALDOLASE 1-RELATED"/>
    <property type="match status" value="1"/>
</dbReference>
<dbReference type="EMBL" id="CP031417">
    <property type="protein sequence ID" value="AXK83776.1"/>
    <property type="molecule type" value="Genomic_DNA"/>
</dbReference>
<dbReference type="Gene3D" id="3.20.20.70">
    <property type="entry name" value="Aldolase class I"/>
    <property type="match status" value="1"/>
</dbReference>
<dbReference type="EC" id="2.2.1.2" evidence="2"/>
<accession>A0A346A3M9</accession>
<dbReference type="PANTHER" id="PTHR10683">
    <property type="entry name" value="TRANSALDOLASE"/>
    <property type="match status" value="1"/>
</dbReference>
<dbReference type="InterPro" id="IPR013785">
    <property type="entry name" value="Aldolase_TIM"/>
</dbReference>
<reference evidence="2 3" key="1">
    <citation type="submission" date="2018-07" db="EMBL/GenBank/DDBJ databases">
        <authorList>
            <person name="Quirk P.G."/>
            <person name="Krulwich T.A."/>
        </authorList>
    </citation>
    <scope>NUCLEOTIDE SEQUENCE [LARGE SCALE GENOMIC DNA]</scope>
    <source>
        <strain evidence="2 3">CC-BB4</strain>
    </source>
</reference>
<dbReference type="GO" id="GO:0005975">
    <property type="term" value="P:carbohydrate metabolic process"/>
    <property type="evidence" value="ECO:0007669"/>
    <property type="project" value="InterPro"/>
</dbReference>
<dbReference type="KEGG" id="ptaw:DW352_26540"/>
<dbReference type="InterPro" id="IPR001585">
    <property type="entry name" value="TAL/FSA"/>
</dbReference>
<organism evidence="2 3">
    <name type="scientific">Pseudolabrys taiwanensis</name>
    <dbReference type="NCBI Taxonomy" id="331696"/>
    <lineage>
        <taxon>Bacteria</taxon>
        <taxon>Pseudomonadati</taxon>
        <taxon>Pseudomonadota</taxon>
        <taxon>Alphaproteobacteria</taxon>
        <taxon>Hyphomicrobiales</taxon>
        <taxon>Xanthobacteraceae</taxon>
        <taxon>Pseudolabrys</taxon>
    </lineage>
</organism>
<keyword evidence="3" id="KW-1185">Reference proteome</keyword>
<evidence type="ECO:0000256" key="1">
    <source>
        <dbReference type="ARBA" id="ARBA00023270"/>
    </source>
</evidence>
<gene>
    <name evidence="2" type="ORF">DW352_26540</name>
</gene>
<name>A0A346A3M9_9HYPH</name>
<sequence>MNAPSVEQLKIKIYADGADLKAMRTAASNPLIKGFTTNPTLMRQAGINDYKAFALEVLKAIPDRPISFEVFADDFPTMEDQAREIASWGDNVYVKIPVSNTKGEFAGPLLATLAHAGIKLNVTAIMTLDQVSRVGAALSADVPAVVSVFAGRIADTGRDPVPHMAESLHRLAGLPKAELLWASPREVLNIFQADQIGCHIITVTGDHLKKLSLVAKDLDEYSRETVTMFHNDAVSAGFNIPLAAKRAAS</sequence>
<keyword evidence="1" id="KW-0704">Schiff base</keyword>
<dbReference type="AlphaFoldDB" id="A0A346A3M9"/>
<dbReference type="OrthoDB" id="9807051at2"/>
<dbReference type="RefSeq" id="WP_115694155.1">
    <property type="nucleotide sequence ID" value="NZ_CP031417.1"/>
</dbReference>
<evidence type="ECO:0000313" key="3">
    <source>
        <dbReference type="Proteomes" id="UP000254889"/>
    </source>
</evidence>